<dbReference type="InterPro" id="IPR001296">
    <property type="entry name" value="Glyco_trans_1"/>
</dbReference>
<gene>
    <name evidence="3" type="ORF">E3T50_15270</name>
</gene>
<dbReference type="Gene3D" id="3.40.50.2000">
    <property type="entry name" value="Glycogen Phosphorylase B"/>
    <property type="match status" value="2"/>
</dbReference>
<dbReference type="GO" id="GO:0016757">
    <property type="term" value="F:glycosyltransferase activity"/>
    <property type="evidence" value="ECO:0007669"/>
    <property type="project" value="InterPro"/>
</dbReference>
<evidence type="ECO:0000259" key="2">
    <source>
        <dbReference type="Pfam" id="PF00534"/>
    </source>
</evidence>
<dbReference type="PANTHER" id="PTHR12526">
    <property type="entry name" value="GLYCOSYLTRANSFERASE"/>
    <property type="match status" value="1"/>
</dbReference>
<keyword evidence="4" id="KW-1185">Reference proteome</keyword>
<dbReference type="SUPFAM" id="SSF53756">
    <property type="entry name" value="UDP-Glycosyltransferase/glycogen phosphorylase"/>
    <property type="match status" value="1"/>
</dbReference>
<sequence length="354" mass="38539">MENSTFERRAQVFRLRKVGPAQNSGASRARTGIAIVRFAIQILGQAVAIRLNKEFRSSNIVHANTSRSAVYGAIACWGTRKPLVVHLRDSVDIPSLGSFGFHAFTKLALRRANGIISNSAGTFASAQAYVRASIPTVVIPSPIGPMFTIPAQSKPEVSRIGMVARLDPWKGQRLLLEAFSDNFAGSSVRLVLAGSPAFGNEAFLAELRKLARQLGVEGQVDFLGHVTDVAKCIDSLDICVQSSLRPEPLGQNILQYLARGKPIIAANEGGPTEWIESGKNGIFFQARDRASLARKLSTLAEDAKLRERLADAASKTAGLMIDEDVAHAHLDFFRRVLDDPRMSDRGRRDGQTHK</sequence>
<evidence type="ECO:0000313" key="3">
    <source>
        <dbReference type="EMBL" id="TFD66566.1"/>
    </source>
</evidence>
<feature type="domain" description="Glycosyl transferase family 1" evidence="2">
    <location>
        <begin position="159"/>
        <end position="315"/>
    </location>
</feature>
<name>A0A4R9ANW2_9MICO</name>
<dbReference type="AlphaFoldDB" id="A0A4R9ANW2"/>
<evidence type="ECO:0000313" key="4">
    <source>
        <dbReference type="Proteomes" id="UP000297983"/>
    </source>
</evidence>
<dbReference type="Pfam" id="PF00534">
    <property type="entry name" value="Glycos_transf_1"/>
    <property type="match status" value="1"/>
</dbReference>
<evidence type="ECO:0000256" key="1">
    <source>
        <dbReference type="ARBA" id="ARBA00022679"/>
    </source>
</evidence>
<dbReference type="EMBL" id="SOHL01000030">
    <property type="protein sequence ID" value="TFD66566.1"/>
    <property type="molecule type" value="Genomic_DNA"/>
</dbReference>
<keyword evidence="1 3" id="KW-0808">Transferase</keyword>
<protein>
    <submittedName>
        <fullName evidence="3">Glycosyltransferase</fullName>
    </submittedName>
</protein>
<reference evidence="3 4" key="1">
    <citation type="submission" date="2019-03" db="EMBL/GenBank/DDBJ databases">
        <title>Genomics of glacier-inhabiting Cryobacterium strains.</title>
        <authorList>
            <person name="Liu Q."/>
            <person name="Xin Y.-H."/>
        </authorList>
    </citation>
    <scope>NUCLEOTIDE SEQUENCE [LARGE SCALE GENOMIC DNA]</scope>
    <source>
        <strain evidence="3 4">Hz16</strain>
    </source>
</reference>
<accession>A0A4R9ANW2</accession>
<dbReference type="Proteomes" id="UP000297983">
    <property type="component" value="Unassembled WGS sequence"/>
</dbReference>
<comment type="caution">
    <text evidence="3">The sequence shown here is derived from an EMBL/GenBank/DDBJ whole genome shotgun (WGS) entry which is preliminary data.</text>
</comment>
<organism evidence="3 4">
    <name type="scientific">Cryobacterium gelidum</name>
    <dbReference type="NCBI Taxonomy" id="1259164"/>
    <lineage>
        <taxon>Bacteria</taxon>
        <taxon>Bacillati</taxon>
        <taxon>Actinomycetota</taxon>
        <taxon>Actinomycetes</taxon>
        <taxon>Micrococcales</taxon>
        <taxon>Microbacteriaceae</taxon>
        <taxon>Cryobacterium</taxon>
    </lineage>
</organism>
<proteinExistence type="predicted"/>